<sequence length="554" mass="62529">MAYLQLVLISPILLYGVLWVFWGLLRWHLLKKHSGFLEIEKLDKTSETHRLQGTAVICGGSIAGLLAARVCHDFFERVVIVEPEKWLTTEDGIRQFSWEQENSRSRIMQYQSLHGNLPLLYTALTKLFPSFDKHCADSGLRIQPAFVPLTYAGVPIVAPIKSYNNQLPKTLQSSRMGLETLIRRLVLSQECYPRIEQITGTVIGTSPSPDDSSYLRTIRVRKADMEIIELEAAMVADCTGTTRAGAKWLSHAGYGATNITPVGKLSLQDAKISLDQKLHYTSLTCKVSSATWEKLPIPGDQIPEDLGYIFQEELPDRGRRMFVLLRVEGNQLVFFAGQCTDEPRKYESLDAMQSYLRSLVPIDPKHPVPEWIFQIINILKETHTPITFSHVRVPPTSYIRYHRTMNLPRNFIAVGDSVMSIDPLFGQGCTKAMLGAVVLHSVLSTAGINGGTQLPSDFSNSFFKDHFNKTDDFWQTTRLLDYGVPCTKPIPGEDLRSGDRMRWYIKNLQLLSIKDEQARRALYDGGRSLGSAVDAVHPWLVVKVMWAQLISFIM</sequence>
<keyword evidence="1" id="KW-1133">Transmembrane helix</keyword>
<keyword evidence="1" id="KW-0472">Membrane</keyword>
<evidence type="ECO:0000256" key="1">
    <source>
        <dbReference type="SAM" id="Phobius"/>
    </source>
</evidence>
<dbReference type="EMBL" id="JAACJN010000334">
    <property type="protein sequence ID" value="KAF5347544.1"/>
    <property type="molecule type" value="Genomic_DNA"/>
</dbReference>
<evidence type="ECO:0000313" key="3">
    <source>
        <dbReference type="Proteomes" id="UP000518752"/>
    </source>
</evidence>
<dbReference type="InterPro" id="IPR036188">
    <property type="entry name" value="FAD/NAD-bd_sf"/>
</dbReference>
<protein>
    <recommendedName>
        <fullName evidence="4">FAD-binding domain-containing protein</fullName>
    </recommendedName>
</protein>
<dbReference type="Proteomes" id="UP000518752">
    <property type="component" value="Unassembled WGS sequence"/>
</dbReference>
<dbReference type="Gene3D" id="3.50.50.60">
    <property type="entry name" value="FAD/NAD(P)-binding domain"/>
    <property type="match status" value="1"/>
</dbReference>
<evidence type="ECO:0000313" key="2">
    <source>
        <dbReference type="EMBL" id="KAF5347544.1"/>
    </source>
</evidence>
<comment type="caution">
    <text evidence="2">The sequence shown here is derived from an EMBL/GenBank/DDBJ whole genome shotgun (WGS) entry which is preliminary data.</text>
</comment>
<keyword evidence="3" id="KW-1185">Reference proteome</keyword>
<organism evidence="2 3">
    <name type="scientific">Collybiopsis confluens</name>
    <dbReference type="NCBI Taxonomy" id="2823264"/>
    <lineage>
        <taxon>Eukaryota</taxon>
        <taxon>Fungi</taxon>
        <taxon>Dikarya</taxon>
        <taxon>Basidiomycota</taxon>
        <taxon>Agaricomycotina</taxon>
        <taxon>Agaricomycetes</taxon>
        <taxon>Agaricomycetidae</taxon>
        <taxon>Agaricales</taxon>
        <taxon>Marasmiineae</taxon>
        <taxon>Omphalotaceae</taxon>
        <taxon>Collybiopsis</taxon>
    </lineage>
</organism>
<proteinExistence type="predicted"/>
<accession>A0A8H5CUE5</accession>
<dbReference type="SUPFAM" id="SSF51905">
    <property type="entry name" value="FAD/NAD(P)-binding domain"/>
    <property type="match status" value="1"/>
</dbReference>
<keyword evidence="1" id="KW-0812">Transmembrane</keyword>
<gene>
    <name evidence="2" type="ORF">D9757_014296</name>
</gene>
<dbReference type="AlphaFoldDB" id="A0A8H5CUE5"/>
<name>A0A8H5CUE5_9AGAR</name>
<evidence type="ECO:0008006" key="4">
    <source>
        <dbReference type="Google" id="ProtNLM"/>
    </source>
</evidence>
<feature type="transmembrane region" description="Helical" evidence="1">
    <location>
        <begin position="6"/>
        <end position="25"/>
    </location>
</feature>
<reference evidence="2 3" key="1">
    <citation type="journal article" date="2020" name="ISME J.">
        <title>Uncovering the hidden diversity of litter-decomposition mechanisms in mushroom-forming fungi.</title>
        <authorList>
            <person name="Floudas D."/>
            <person name="Bentzer J."/>
            <person name="Ahren D."/>
            <person name="Johansson T."/>
            <person name="Persson P."/>
            <person name="Tunlid A."/>
        </authorList>
    </citation>
    <scope>NUCLEOTIDE SEQUENCE [LARGE SCALE GENOMIC DNA]</scope>
    <source>
        <strain evidence="2 3">CBS 406.79</strain>
    </source>
</reference>
<dbReference type="OrthoDB" id="10051892at2759"/>